<dbReference type="Gene3D" id="3.40.50.720">
    <property type="entry name" value="NAD(P)-binding Rossmann-like Domain"/>
    <property type="match status" value="1"/>
</dbReference>
<dbReference type="STRING" id="61395.A0A1Y1W211"/>
<dbReference type="InterPro" id="IPR036291">
    <property type="entry name" value="NAD(P)-bd_dom_sf"/>
</dbReference>
<evidence type="ECO:0000256" key="2">
    <source>
        <dbReference type="ARBA" id="ARBA00022857"/>
    </source>
</evidence>
<dbReference type="GO" id="GO:0016616">
    <property type="term" value="F:oxidoreductase activity, acting on the CH-OH group of donors, NAD or NADP as acceptor"/>
    <property type="evidence" value="ECO:0007669"/>
    <property type="project" value="TreeGrafter"/>
</dbReference>
<comment type="caution">
    <text evidence="5">The sequence shown here is derived from an EMBL/GenBank/DDBJ whole genome shotgun (WGS) entry which is preliminary data.</text>
</comment>
<dbReference type="GeneID" id="63805000"/>
<keyword evidence="3" id="KW-0560">Oxidoreductase</keyword>
<dbReference type="PRINTS" id="PR00081">
    <property type="entry name" value="GDHRDH"/>
</dbReference>
<keyword evidence="2" id="KW-0521">NADP</keyword>
<dbReference type="SUPFAM" id="SSF51735">
    <property type="entry name" value="NAD(P)-binding Rossmann-fold domains"/>
    <property type="match status" value="1"/>
</dbReference>
<comment type="similarity">
    <text evidence="1 4">Belongs to the short-chain dehydrogenases/reductases (SDR) family.</text>
</comment>
<gene>
    <name evidence="5" type="ORF">DL89DRAFT_269581</name>
</gene>
<evidence type="ECO:0000313" key="6">
    <source>
        <dbReference type="Proteomes" id="UP000193922"/>
    </source>
</evidence>
<dbReference type="AlphaFoldDB" id="A0A1Y1W211"/>
<name>A0A1Y1W211_9FUNG</name>
<dbReference type="PANTHER" id="PTHR24322">
    <property type="entry name" value="PKSB"/>
    <property type="match status" value="1"/>
</dbReference>
<evidence type="ECO:0000256" key="4">
    <source>
        <dbReference type="RuleBase" id="RU000363"/>
    </source>
</evidence>
<organism evidence="5 6">
    <name type="scientific">Linderina pennispora</name>
    <dbReference type="NCBI Taxonomy" id="61395"/>
    <lineage>
        <taxon>Eukaryota</taxon>
        <taxon>Fungi</taxon>
        <taxon>Fungi incertae sedis</taxon>
        <taxon>Zoopagomycota</taxon>
        <taxon>Kickxellomycotina</taxon>
        <taxon>Kickxellomycetes</taxon>
        <taxon>Kickxellales</taxon>
        <taxon>Kickxellaceae</taxon>
        <taxon>Linderina</taxon>
    </lineage>
</organism>
<dbReference type="InterPro" id="IPR002347">
    <property type="entry name" value="SDR_fam"/>
</dbReference>
<protein>
    <submittedName>
        <fullName evidence="5">NAD(P)-binding protein</fullName>
    </submittedName>
</protein>
<dbReference type="EMBL" id="MCFD01000013">
    <property type="protein sequence ID" value="ORX67154.1"/>
    <property type="molecule type" value="Genomic_DNA"/>
</dbReference>
<evidence type="ECO:0000256" key="3">
    <source>
        <dbReference type="ARBA" id="ARBA00023002"/>
    </source>
</evidence>
<dbReference type="Proteomes" id="UP000193922">
    <property type="component" value="Unassembled WGS sequence"/>
</dbReference>
<dbReference type="OrthoDB" id="10253736at2759"/>
<dbReference type="Pfam" id="PF00106">
    <property type="entry name" value="adh_short"/>
    <property type="match status" value="1"/>
</dbReference>
<reference evidence="5 6" key="1">
    <citation type="submission" date="2016-07" db="EMBL/GenBank/DDBJ databases">
        <title>Pervasive Adenine N6-methylation of Active Genes in Fungi.</title>
        <authorList>
            <consortium name="DOE Joint Genome Institute"/>
            <person name="Mondo S.J."/>
            <person name="Dannebaum R.O."/>
            <person name="Kuo R.C."/>
            <person name="Labutti K."/>
            <person name="Haridas S."/>
            <person name="Kuo A."/>
            <person name="Salamov A."/>
            <person name="Ahrendt S.R."/>
            <person name="Lipzen A."/>
            <person name="Sullivan W."/>
            <person name="Andreopoulos W.B."/>
            <person name="Clum A."/>
            <person name="Lindquist E."/>
            <person name="Daum C."/>
            <person name="Ramamoorthy G.K."/>
            <person name="Gryganskyi A."/>
            <person name="Culley D."/>
            <person name="Magnuson J.K."/>
            <person name="James T.Y."/>
            <person name="O'Malley M.A."/>
            <person name="Stajich J.E."/>
            <person name="Spatafora J.W."/>
            <person name="Visel A."/>
            <person name="Grigoriev I.V."/>
        </authorList>
    </citation>
    <scope>NUCLEOTIDE SEQUENCE [LARGE SCALE GENOMIC DNA]</scope>
    <source>
        <strain evidence="5 6">ATCC 12442</strain>
    </source>
</reference>
<sequence length="331" mass="36309">MDKINDNQPLVTRGFNYDTLTRYISRTVRSPLVSYLIVNALSNKYRSGSIEVRKRLAAAAALWAATNVVLPGLCSLTAKIFGKRDNSVYWPNEIVVVTGGSHGVGNELTLRLLKAGAQVVILDVNPFVLDDERYKSKWHYYQLDVTNVDQTKEVAEQIRNDVGYPTMLVNNAGIVDKVINVNLTSHFHLIRQFLPGMIKAQRGHIVTIGSIVSFAGTPQATTYCASKGGVKLLHESLRREVASRYGASNIKFSIAYPGVIDTGLFKGLNLGQFFMPNLKPHAIARSVFSALAAGEGRDIYLPKAAGMLPLIYMLTSGGDTAMATWSGHTKY</sequence>
<keyword evidence="6" id="KW-1185">Reference proteome</keyword>
<dbReference type="PRINTS" id="PR00080">
    <property type="entry name" value="SDRFAMILY"/>
</dbReference>
<evidence type="ECO:0000313" key="5">
    <source>
        <dbReference type="EMBL" id="ORX67154.1"/>
    </source>
</evidence>
<dbReference type="InterPro" id="IPR020904">
    <property type="entry name" value="Sc_DH/Rdtase_CS"/>
</dbReference>
<dbReference type="PANTHER" id="PTHR24322:SF736">
    <property type="entry name" value="RETINOL DEHYDROGENASE 10"/>
    <property type="match status" value="1"/>
</dbReference>
<evidence type="ECO:0000256" key="1">
    <source>
        <dbReference type="ARBA" id="ARBA00006484"/>
    </source>
</evidence>
<dbReference type="RefSeq" id="XP_040741076.1">
    <property type="nucleotide sequence ID" value="XM_040888352.1"/>
</dbReference>
<accession>A0A1Y1W211</accession>
<proteinExistence type="inferred from homology"/>
<dbReference type="PROSITE" id="PS00061">
    <property type="entry name" value="ADH_SHORT"/>
    <property type="match status" value="1"/>
</dbReference>